<evidence type="ECO:0000259" key="6">
    <source>
        <dbReference type="SMART" id="SM00226"/>
    </source>
</evidence>
<dbReference type="AlphaFoldDB" id="A0A6J4P3I1"/>
<keyword evidence="3 7" id="KW-0378">Hydrolase</keyword>
<proteinExistence type="inferred from homology"/>
<comment type="similarity">
    <text evidence="1">Belongs to the low molecular weight phosphotyrosine protein phosphatase family.</text>
</comment>
<dbReference type="CDD" id="cd16343">
    <property type="entry name" value="LMWPTP"/>
    <property type="match status" value="1"/>
</dbReference>
<dbReference type="EC" id="3.1.3.48" evidence="2"/>
<dbReference type="PRINTS" id="PR00719">
    <property type="entry name" value="LMWPTPASE"/>
</dbReference>
<organism evidence="7">
    <name type="scientific">uncultured Nocardioides sp</name>
    <dbReference type="NCBI Taxonomy" id="198441"/>
    <lineage>
        <taxon>Bacteria</taxon>
        <taxon>Bacillati</taxon>
        <taxon>Actinomycetota</taxon>
        <taxon>Actinomycetes</taxon>
        <taxon>Propionibacteriales</taxon>
        <taxon>Nocardioidaceae</taxon>
        <taxon>Nocardioides</taxon>
        <taxon>environmental samples</taxon>
    </lineage>
</organism>
<keyword evidence="4" id="KW-0904">Protein phosphatase</keyword>
<dbReference type="InterPro" id="IPR017867">
    <property type="entry name" value="Tyr_phospatase_low_mol_wt"/>
</dbReference>
<dbReference type="Pfam" id="PF01451">
    <property type="entry name" value="LMWPc"/>
    <property type="match status" value="1"/>
</dbReference>
<name>A0A6J4P3I1_9ACTN</name>
<sequence>MNEQQGTYGPAARVVGMSLPPQRTDGPYRIHLVCLGNICRSPTAHVVLERRVADAGLADAVEVTSSGTGGWHVGNPMDERAAATLTAAGYDATRHRAAQYDTAGASSYDLVLVMDESNLADVGGRSERVGLFRDLDPVEPGSAVPDPYYGGHDGFEEVLTMVERTTDAIVAELRRIVSTRAPG</sequence>
<evidence type="ECO:0000256" key="2">
    <source>
        <dbReference type="ARBA" id="ARBA00013064"/>
    </source>
</evidence>
<reference evidence="7" key="1">
    <citation type="submission" date="2020-02" db="EMBL/GenBank/DDBJ databases">
        <authorList>
            <person name="Meier V. D."/>
        </authorList>
    </citation>
    <scope>NUCLEOTIDE SEQUENCE</scope>
    <source>
        <strain evidence="7">AVDCRST_MAG32</strain>
    </source>
</reference>
<dbReference type="InterPro" id="IPR036196">
    <property type="entry name" value="Ptyr_pPase_sf"/>
</dbReference>
<feature type="active site" description="Proton donor" evidence="5">
    <location>
        <position position="146"/>
    </location>
</feature>
<evidence type="ECO:0000256" key="3">
    <source>
        <dbReference type="ARBA" id="ARBA00022801"/>
    </source>
</evidence>
<dbReference type="EMBL" id="CADCUM010000120">
    <property type="protein sequence ID" value="CAA9402685.1"/>
    <property type="molecule type" value="Genomic_DNA"/>
</dbReference>
<gene>
    <name evidence="7" type="ORF">AVDCRST_MAG32-3059</name>
</gene>
<dbReference type="SUPFAM" id="SSF52788">
    <property type="entry name" value="Phosphotyrosine protein phosphatases I"/>
    <property type="match status" value="1"/>
</dbReference>
<feature type="active site" description="Nucleophile" evidence="5">
    <location>
        <position position="34"/>
    </location>
</feature>
<evidence type="ECO:0000313" key="7">
    <source>
        <dbReference type="EMBL" id="CAA9402685.1"/>
    </source>
</evidence>
<evidence type="ECO:0000256" key="1">
    <source>
        <dbReference type="ARBA" id="ARBA00011063"/>
    </source>
</evidence>
<feature type="domain" description="Phosphotyrosine protein phosphatase I" evidence="6">
    <location>
        <begin position="28"/>
        <end position="172"/>
    </location>
</feature>
<feature type="active site" evidence="5">
    <location>
        <position position="40"/>
    </location>
</feature>
<dbReference type="SMART" id="SM00226">
    <property type="entry name" value="LMWPc"/>
    <property type="match status" value="1"/>
</dbReference>
<evidence type="ECO:0000256" key="5">
    <source>
        <dbReference type="PIRSR" id="PIRSR617867-1"/>
    </source>
</evidence>
<dbReference type="InterPro" id="IPR050438">
    <property type="entry name" value="LMW_PTPase"/>
</dbReference>
<dbReference type="PANTHER" id="PTHR11717:SF7">
    <property type="entry name" value="LOW MOLECULAR WEIGHT PHOSPHOTYROSINE PROTEIN PHOSPHATASE"/>
    <property type="match status" value="1"/>
</dbReference>
<accession>A0A6J4P3I1</accession>
<evidence type="ECO:0000256" key="4">
    <source>
        <dbReference type="ARBA" id="ARBA00022912"/>
    </source>
</evidence>
<dbReference type="InterPro" id="IPR023485">
    <property type="entry name" value="Ptyr_pPase"/>
</dbReference>
<protein>
    <recommendedName>
        <fullName evidence="2">protein-tyrosine-phosphatase</fullName>
        <ecNumber evidence="2">3.1.3.48</ecNumber>
    </recommendedName>
</protein>
<dbReference type="Gene3D" id="3.40.50.2300">
    <property type="match status" value="1"/>
</dbReference>
<dbReference type="PANTHER" id="PTHR11717">
    <property type="entry name" value="LOW MOLECULAR WEIGHT PROTEIN TYROSINE PHOSPHATASE"/>
    <property type="match status" value="1"/>
</dbReference>
<dbReference type="GO" id="GO:0004725">
    <property type="term" value="F:protein tyrosine phosphatase activity"/>
    <property type="evidence" value="ECO:0007669"/>
    <property type="project" value="UniProtKB-EC"/>
</dbReference>